<proteinExistence type="predicted"/>
<evidence type="ECO:0000313" key="2">
    <source>
        <dbReference type="Proteomes" id="UP000178046"/>
    </source>
</evidence>
<gene>
    <name evidence="1" type="ORF">A2924_03760</name>
</gene>
<name>A0A1F5X399_9BACT</name>
<dbReference type="EMBL" id="MFIA01000032">
    <property type="protein sequence ID" value="OGF82051.1"/>
    <property type="molecule type" value="Genomic_DNA"/>
</dbReference>
<sequence>MLLGIGTYTCPDCMPTARISQKIEEIIKRSDYTAQIKERVTQKLFLNTDEFLRYFTYENKFVDYSQAVFHALGGSKIFTNPAKRKELWIDFVSSPLGCPVKKIDKFIKDRE</sequence>
<reference evidence="1 2" key="1">
    <citation type="journal article" date="2016" name="Nat. Commun.">
        <title>Thousands of microbial genomes shed light on interconnected biogeochemical processes in an aquifer system.</title>
        <authorList>
            <person name="Anantharaman K."/>
            <person name="Brown C.T."/>
            <person name="Hug L.A."/>
            <person name="Sharon I."/>
            <person name="Castelle C.J."/>
            <person name="Probst A.J."/>
            <person name="Thomas B.C."/>
            <person name="Singh A."/>
            <person name="Wilkins M.J."/>
            <person name="Karaoz U."/>
            <person name="Brodie E.L."/>
            <person name="Williams K.H."/>
            <person name="Hubbard S.S."/>
            <person name="Banfield J.F."/>
        </authorList>
    </citation>
    <scope>NUCLEOTIDE SEQUENCE [LARGE SCALE GENOMIC DNA]</scope>
</reference>
<organism evidence="1 2">
    <name type="scientific">Candidatus Giovannonibacteria bacterium RIFCSPLOWO2_01_FULL_44_16</name>
    <dbReference type="NCBI Taxonomy" id="1798348"/>
    <lineage>
        <taxon>Bacteria</taxon>
        <taxon>Candidatus Giovannoniibacteriota</taxon>
    </lineage>
</organism>
<comment type="caution">
    <text evidence="1">The sequence shown here is derived from an EMBL/GenBank/DDBJ whole genome shotgun (WGS) entry which is preliminary data.</text>
</comment>
<evidence type="ECO:0000313" key="1">
    <source>
        <dbReference type="EMBL" id="OGF82051.1"/>
    </source>
</evidence>
<dbReference type="Proteomes" id="UP000178046">
    <property type="component" value="Unassembled WGS sequence"/>
</dbReference>
<protein>
    <submittedName>
        <fullName evidence="1">Uncharacterized protein</fullName>
    </submittedName>
</protein>
<accession>A0A1F5X399</accession>
<dbReference type="AlphaFoldDB" id="A0A1F5X399"/>